<evidence type="ECO:0000313" key="3">
    <source>
        <dbReference type="Proteomes" id="UP000190961"/>
    </source>
</evidence>
<organism evidence="2 3">
    <name type="scientific">Ohtaekwangia koreensis</name>
    <dbReference type="NCBI Taxonomy" id="688867"/>
    <lineage>
        <taxon>Bacteria</taxon>
        <taxon>Pseudomonadati</taxon>
        <taxon>Bacteroidota</taxon>
        <taxon>Cytophagia</taxon>
        <taxon>Cytophagales</taxon>
        <taxon>Fulvivirgaceae</taxon>
        <taxon>Ohtaekwangia</taxon>
    </lineage>
</organism>
<sequence length="55" mass="6348">MFEAYPLKFPAAMTFKQFRTMSKYRSAKTGEYVKPGYAKTHPATTVKESDKKPKK</sequence>
<feature type="region of interest" description="Disordered" evidence="1">
    <location>
        <begin position="35"/>
        <end position="55"/>
    </location>
</feature>
<name>A0A1T5JPR4_9BACT</name>
<dbReference type="STRING" id="688867.SAMN05660236_1338"/>
<evidence type="ECO:0000256" key="1">
    <source>
        <dbReference type="SAM" id="MobiDB-lite"/>
    </source>
</evidence>
<dbReference type="AlphaFoldDB" id="A0A1T5JPR4"/>
<accession>A0A1T5JPR4</accession>
<evidence type="ECO:0000313" key="2">
    <source>
        <dbReference type="EMBL" id="SKC53410.1"/>
    </source>
</evidence>
<protein>
    <submittedName>
        <fullName evidence="2">Uncharacterized protein</fullName>
    </submittedName>
</protein>
<proteinExistence type="predicted"/>
<dbReference type="EMBL" id="FUZU01000001">
    <property type="protein sequence ID" value="SKC53410.1"/>
    <property type="molecule type" value="Genomic_DNA"/>
</dbReference>
<reference evidence="2 3" key="1">
    <citation type="submission" date="2017-02" db="EMBL/GenBank/DDBJ databases">
        <authorList>
            <person name="Peterson S.W."/>
        </authorList>
    </citation>
    <scope>NUCLEOTIDE SEQUENCE [LARGE SCALE GENOMIC DNA]</scope>
    <source>
        <strain evidence="2 3">DSM 25262</strain>
    </source>
</reference>
<keyword evidence="3" id="KW-1185">Reference proteome</keyword>
<gene>
    <name evidence="2" type="ORF">SAMN05660236_1338</name>
</gene>
<dbReference type="Proteomes" id="UP000190961">
    <property type="component" value="Unassembled WGS sequence"/>
</dbReference>